<dbReference type="AlphaFoldDB" id="A0A0A9DHW8"/>
<proteinExistence type="predicted"/>
<evidence type="ECO:0000313" key="1">
    <source>
        <dbReference type="EMBL" id="JAD85235.1"/>
    </source>
</evidence>
<accession>A0A0A9DHW8</accession>
<name>A0A0A9DHW8_ARUDO</name>
<reference evidence="1" key="2">
    <citation type="journal article" date="2015" name="Data Brief">
        <title>Shoot transcriptome of the giant reed, Arundo donax.</title>
        <authorList>
            <person name="Barrero R.A."/>
            <person name="Guerrero F.D."/>
            <person name="Moolhuijzen P."/>
            <person name="Goolsby J.A."/>
            <person name="Tidwell J."/>
            <person name="Bellgard S.E."/>
            <person name="Bellgard M.I."/>
        </authorList>
    </citation>
    <scope>NUCLEOTIDE SEQUENCE</scope>
    <source>
        <tissue evidence="1">Shoot tissue taken approximately 20 cm above the soil surface</tissue>
    </source>
</reference>
<organism evidence="1">
    <name type="scientific">Arundo donax</name>
    <name type="common">Giant reed</name>
    <name type="synonym">Donax arundinaceus</name>
    <dbReference type="NCBI Taxonomy" id="35708"/>
    <lineage>
        <taxon>Eukaryota</taxon>
        <taxon>Viridiplantae</taxon>
        <taxon>Streptophyta</taxon>
        <taxon>Embryophyta</taxon>
        <taxon>Tracheophyta</taxon>
        <taxon>Spermatophyta</taxon>
        <taxon>Magnoliopsida</taxon>
        <taxon>Liliopsida</taxon>
        <taxon>Poales</taxon>
        <taxon>Poaceae</taxon>
        <taxon>PACMAD clade</taxon>
        <taxon>Arundinoideae</taxon>
        <taxon>Arundineae</taxon>
        <taxon>Arundo</taxon>
    </lineage>
</organism>
<sequence length="105" mass="11838">MADPWILKALRGAVTLKQRLRREMKSNASVSPYEKASSWTPDIWCKEGELGYLKTVAGVVYGVYSELPKWIEPGRGSPEETCCFTAAQINRFGLMVCRTSFTKLM</sequence>
<dbReference type="EMBL" id="GBRH01212660">
    <property type="protein sequence ID" value="JAD85235.1"/>
    <property type="molecule type" value="Transcribed_RNA"/>
</dbReference>
<reference evidence="1" key="1">
    <citation type="submission" date="2014-09" db="EMBL/GenBank/DDBJ databases">
        <authorList>
            <person name="Magalhaes I.L.F."/>
            <person name="Oliveira U."/>
            <person name="Santos F.R."/>
            <person name="Vidigal T.H.D.A."/>
            <person name="Brescovit A.D."/>
            <person name="Santos A.J."/>
        </authorList>
    </citation>
    <scope>NUCLEOTIDE SEQUENCE</scope>
    <source>
        <tissue evidence="1">Shoot tissue taken approximately 20 cm above the soil surface</tissue>
    </source>
</reference>
<protein>
    <submittedName>
        <fullName evidence="1">Formyltetrahydrofolate deformylase</fullName>
    </submittedName>
</protein>